<dbReference type="PANTHER" id="PTHR46844:SF1">
    <property type="entry name" value="SLR5058 PROTEIN"/>
    <property type="match status" value="1"/>
</dbReference>
<dbReference type="InterPro" id="IPR007111">
    <property type="entry name" value="NACHT_NTPase"/>
</dbReference>
<dbReference type="Gene3D" id="3.40.50.300">
    <property type="entry name" value="P-loop containing nucleotide triphosphate hydrolases"/>
    <property type="match status" value="1"/>
</dbReference>
<organism evidence="4 5">
    <name type="scientific">Branchiostoma lanceolatum</name>
    <name type="common">Common lancelet</name>
    <name type="synonym">Amphioxus lanceolatum</name>
    <dbReference type="NCBI Taxonomy" id="7740"/>
    <lineage>
        <taxon>Eukaryota</taxon>
        <taxon>Metazoa</taxon>
        <taxon>Chordata</taxon>
        <taxon>Cephalochordata</taxon>
        <taxon>Leptocardii</taxon>
        <taxon>Amphioxiformes</taxon>
        <taxon>Branchiostomatidae</taxon>
        <taxon>Branchiostoma</taxon>
    </lineage>
</organism>
<sequence length="1455" mass="165302">MATGGDPVYTPETANGARLQALLIDEGTPLVRKVFDDKVKTMNPPDLRDQLLRQRNDLEGYLDPSQLEKVYPGGGVANSSEHFDMSLLCLLLGRLCHMRPPKTGWGEEPPVGDKSPIAWIIRLRLFRNDNYGHITSTALSNTKFKKLWKKLSDILRGLGGDQNKILKRKTQTIDPEQAKMYREKFERLHRQDNEVKDLIVAQGAQTAAQWGSLAEDIQRQTSSESKKTRKELRNIKGAHGKQHKQIMGKFEEEQTALKTFGQQQNKLFQKVAGLTEGLQPICAEVQKQSADMKELKDKVYDFTQGENPTPDRTMQSVKASAMQIVAGVPCIIPELCEYLRRKYRNELRKIRPLPWCADYILDLEHVFTTLEMVCTEDLKTIATEDMFQPYDGYVPKTIRVEGDPGIGKSILCHKIVYDCSAKPKESRFEASNKFASFQLALYVDMQRIPHDATDLRSAIFHQVFPDYPEHVEEFCEYVRNHPDNVLFVLDGLDEMPEKNREKLKIEAFLSGRMHVIVTSRPYLCSNQLRCCNRYFVIKGYSQERIKTYINEHPKLEKDSKLVMIQRLESPENESLHQLTANPLNLALLCILWEKDWNTLVLPKTVTGLYSLLVLAIFKRYASNCLGINQFNRAKVVEEMPKPIPGNLNDLNNLAWKGMQELQDDSHSYLEKEVEGLVKIGFLTKDLNEATPIQDDAYMFRFLHKTFEEYFAAKYLQKLCVTAFCGKRRSYLVARFLQGFITPQTSQVADMLKECVENDRYRQVLKFLAGLLGTNAYCLFEALNNNLRMKQNEKIEDEKTVSLCLECLHESGAGIELAKYVSDILPRDWNVGYDIAVRVVGVYEALSHIFHMNSPQANVETTWNNSVSKGCFGMCFLSCNTSSDQIARKYMYRTYCIRSNEALYGLVHLLQYQANTAVGQNNPQLSNVHLRPGLDNATCRFLEAISKSSIKVINFLAINITYWDDLFYDKLIEETCNLLKSEAYRDLLCNLSMYPCNCSSLDNLNKVLSTVPPESELLVSLYSSVDLDESLNTSGNIFSKVIDKVVKLGSITRDREASVELYIDCAADKYVSGSVSFSMKTLMSTIKQCQGSSPQGNLELLFIVRNLPVEEKSMVQKHLSEILLILQDSCCILSNMTFECSCKDGSVLSTIPVLQSIAVNTSLTEVSLLCDDPDNVAQSLQSIFLKNRSLHKLTIGFLYPVDDEIMKNIFSSYSVVKDLCCETDCHYQKGKREKKNPCQITSFSVLMETGLMSSDEQQTPSYCYQETIKAIRDLCEIRDNIGSALQEISFISGHGNTMMKTGKTEDKVSKVKPSCPGALLIPFVEAIVNTTNPLIVNLPGMTWENVKDLSVTPQQKMKYFESENLKKSNLGKDDMCGPIRSFLVDTMTEVKAIIRAQLRSFEYYDDDINAIMAKLQSFENDCQIKPIIAQLQSLDDCDKQLRAYLINLLLKQLNDL</sequence>
<dbReference type="OrthoDB" id="5964200at2759"/>
<evidence type="ECO:0000259" key="3">
    <source>
        <dbReference type="Pfam" id="PF18738"/>
    </source>
</evidence>
<dbReference type="EMBL" id="OV696699">
    <property type="protein sequence ID" value="CAH1245626.1"/>
    <property type="molecule type" value="Genomic_DNA"/>
</dbReference>
<dbReference type="Pfam" id="PF18738">
    <property type="entry name" value="HEPN_DZIP3"/>
    <property type="match status" value="1"/>
</dbReference>
<feature type="domain" description="NACHT" evidence="2">
    <location>
        <begin position="397"/>
        <end position="552"/>
    </location>
</feature>
<reference evidence="4" key="1">
    <citation type="submission" date="2022-01" db="EMBL/GenBank/DDBJ databases">
        <authorList>
            <person name="Braso-Vives M."/>
        </authorList>
    </citation>
    <scope>NUCLEOTIDE SEQUENCE</scope>
</reference>
<evidence type="ECO:0000259" key="2">
    <source>
        <dbReference type="Pfam" id="PF05729"/>
    </source>
</evidence>
<gene>
    <name evidence="4" type="primary">DZIP3</name>
    <name evidence="4" type="ORF">BLAG_LOCUS7889</name>
</gene>
<keyword evidence="5" id="KW-1185">Reference proteome</keyword>
<dbReference type="PANTHER" id="PTHR46844">
    <property type="entry name" value="SLR5058 PROTEIN"/>
    <property type="match status" value="1"/>
</dbReference>
<dbReference type="InterPro" id="IPR027417">
    <property type="entry name" value="P-loop_NTPase"/>
</dbReference>
<feature type="compositionally biased region" description="Basic residues" evidence="1">
    <location>
        <begin position="236"/>
        <end position="245"/>
    </location>
</feature>
<accession>A0A8J9Z1Y3</accession>
<evidence type="ECO:0000256" key="1">
    <source>
        <dbReference type="SAM" id="MobiDB-lite"/>
    </source>
</evidence>
<feature type="region of interest" description="Disordered" evidence="1">
    <location>
        <begin position="215"/>
        <end position="245"/>
    </location>
</feature>
<evidence type="ECO:0000313" key="5">
    <source>
        <dbReference type="Proteomes" id="UP000838412"/>
    </source>
</evidence>
<dbReference type="Proteomes" id="UP000838412">
    <property type="component" value="Chromosome 14"/>
</dbReference>
<feature type="domain" description="DZIP3-like HEPN" evidence="3">
    <location>
        <begin position="58"/>
        <end position="180"/>
    </location>
</feature>
<evidence type="ECO:0000313" key="4">
    <source>
        <dbReference type="EMBL" id="CAH1245626.1"/>
    </source>
</evidence>
<name>A0A8J9Z1Y3_BRALA</name>
<proteinExistence type="predicted"/>
<dbReference type="Pfam" id="PF05729">
    <property type="entry name" value="NACHT"/>
    <property type="match status" value="1"/>
</dbReference>
<dbReference type="SUPFAM" id="SSF52540">
    <property type="entry name" value="P-loop containing nucleoside triphosphate hydrolases"/>
    <property type="match status" value="1"/>
</dbReference>
<dbReference type="InterPro" id="IPR041249">
    <property type="entry name" value="HEPN_DZIP3"/>
</dbReference>
<protein>
    <submittedName>
        <fullName evidence="4">DZIP3 protein</fullName>
    </submittedName>
</protein>